<dbReference type="GO" id="GO:0008177">
    <property type="term" value="F:succinate dehydrogenase (quinone) activity"/>
    <property type="evidence" value="ECO:0007669"/>
    <property type="project" value="UniProtKB-EC"/>
</dbReference>
<evidence type="ECO:0000256" key="11">
    <source>
        <dbReference type="ARBA" id="ARBA00049220"/>
    </source>
</evidence>
<evidence type="ECO:0000313" key="15">
    <source>
        <dbReference type="EMBL" id="AEF94245.1"/>
    </source>
</evidence>
<feature type="active site" description="Proton acceptor" evidence="12">
    <location>
        <position position="301"/>
    </location>
</feature>
<accession>F6B5C4</accession>
<keyword evidence="5" id="KW-0813">Transport</keyword>
<evidence type="ECO:0000256" key="9">
    <source>
        <dbReference type="ARBA" id="ARBA00023002"/>
    </source>
</evidence>
<reference evidence="15" key="1">
    <citation type="submission" date="2011-05" db="EMBL/GenBank/DDBJ databases">
        <title>Complete sequence of Desulfotomaculum carboxydivorans CO-1-SRB.</title>
        <authorList>
            <consortium name="US DOE Joint Genome Institute"/>
            <person name="Lucas S."/>
            <person name="Han J."/>
            <person name="Lapidus A."/>
            <person name="Cheng J.-F."/>
            <person name="Goodwin L."/>
            <person name="Pitluck S."/>
            <person name="Peters L."/>
            <person name="Mikhailova N."/>
            <person name="Lu M."/>
            <person name="Han C."/>
            <person name="Tapia R."/>
            <person name="Land M."/>
            <person name="Hauser L."/>
            <person name="Kyrpides N."/>
            <person name="Ivanova N."/>
            <person name="Pagani I."/>
            <person name="Stams A."/>
            <person name="Plugge C."/>
            <person name="Muyzer G."/>
            <person name="Kuever J."/>
            <person name="Parshina S."/>
            <person name="Ivanova A."/>
            <person name="Nazina T."/>
            <person name="Woyke T."/>
        </authorList>
    </citation>
    <scope>NUCLEOTIDE SEQUENCE [LARGE SCALE GENOMIC DNA]</scope>
    <source>
        <strain evidence="15">CO-1-SRB</strain>
    </source>
</reference>
<dbReference type="RefSeq" id="WP_003540866.1">
    <property type="nucleotide sequence ID" value="NC_015565.1"/>
</dbReference>
<keyword evidence="16" id="KW-1185">Reference proteome</keyword>
<dbReference type="EMBL" id="CP002736">
    <property type="protein sequence ID" value="AEF94245.1"/>
    <property type="molecule type" value="Genomic_DNA"/>
</dbReference>
<dbReference type="GO" id="GO:0033765">
    <property type="term" value="F:steroid dehydrogenase activity, acting on the CH-CH group of donors"/>
    <property type="evidence" value="ECO:0007669"/>
    <property type="project" value="UniProtKB-ARBA"/>
</dbReference>
<comment type="catalytic activity">
    <reaction evidence="11">
        <text>a quinone + succinate = fumarate + a quinol</text>
        <dbReference type="Rhea" id="RHEA:40523"/>
        <dbReference type="ChEBI" id="CHEBI:24646"/>
        <dbReference type="ChEBI" id="CHEBI:29806"/>
        <dbReference type="ChEBI" id="CHEBI:30031"/>
        <dbReference type="ChEBI" id="CHEBI:132124"/>
        <dbReference type="EC" id="1.3.5.1"/>
    </reaction>
</comment>
<keyword evidence="8" id="KW-0249">Electron transport</keyword>
<dbReference type="InterPro" id="IPR030664">
    <property type="entry name" value="SdhA/FrdA/AprA"/>
</dbReference>
<dbReference type="Pfam" id="PF00890">
    <property type="entry name" value="FAD_binding_2"/>
    <property type="match status" value="1"/>
</dbReference>
<dbReference type="Gene3D" id="3.90.700.10">
    <property type="entry name" value="Succinate dehydrogenase/fumarate reductase flavoprotein, catalytic domain"/>
    <property type="match status" value="1"/>
</dbReference>
<keyword evidence="9" id="KW-0560">Oxidoreductase</keyword>
<dbReference type="GO" id="GO:0050660">
    <property type="term" value="F:flavin adenine dinucleotide binding"/>
    <property type="evidence" value="ECO:0007669"/>
    <property type="project" value="InterPro"/>
</dbReference>
<dbReference type="NCBIfam" id="NF006383">
    <property type="entry name" value="PRK08626.1"/>
    <property type="match status" value="1"/>
</dbReference>
<dbReference type="InterPro" id="IPR014006">
    <property type="entry name" value="Succ_Dhase_FrdA_Gneg"/>
</dbReference>
<dbReference type="GO" id="GO:0009061">
    <property type="term" value="P:anaerobic respiration"/>
    <property type="evidence" value="ECO:0007669"/>
    <property type="project" value="TreeGrafter"/>
</dbReference>
<dbReference type="EC" id="1.3.5.1" evidence="4"/>
<dbReference type="Proteomes" id="UP000009226">
    <property type="component" value="Chromosome"/>
</dbReference>
<evidence type="ECO:0000256" key="7">
    <source>
        <dbReference type="ARBA" id="ARBA00022827"/>
    </source>
</evidence>
<dbReference type="InterPro" id="IPR003953">
    <property type="entry name" value="FAD-dep_OxRdtase_2_FAD-bd"/>
</dbReference>
<name>F6B5C4_DESCC</name>
<dbReference type="NCBIfam" id="TIGR01812">
    <property type="entry name" value="sdhA_frdA_Gneg"/>
    <property type="match status" value="1"/>
</dbReference>
<dbReference type="InterPro" id="IPR003952">
    <property type="entry name" value="FRD_SDH_FAD_BS"/>
</dbReference>
<dbReference type="Gene3D" id="1.20.58.100">
    <property type="entry name" value="Fumarate reductase/succinate dehydrogenase flavoprotein-like, C-terminal domain"/>
    <property type="match status" value="1"/>
</dbReference>
<dbReference type="Gene3D" id="3.50.50.60">
    <property type="entry name" value="FAD/NAD(P)-binding domain"/>
    <property type="match status" value="1"/>
</dbReference>
<dbReference type="GO" id="GO:0005886">
    <property type="term" value="C:plasma membrane"/>
    <property type="evidence" value="ECO:0007669"/>
    <property type="project" value="TreeGrafter"/>
</dbReference>
<evidence type="ECO:0000256" key="4">
    <source>
        <dbReference type="ARBA" id="ARBA00012792"/>
    </source>
</evidence>
<protein>
    <recommendedName>
        <fullName evidence="4">succinate dehydrogenase</fullName>
        <ecNumber evidence="4">1.3.5.1</ecNumber>
    </recommendedName>
</protein>
<proteinExistence type="inferred from homology"/>
<evidence type="ECO:0000256" key="8">
    <source>
        <dbReference type="ARBA" id="ARBA00022982"/>
    </source>
</evidence>
<dbReference type="PANTHER" id="PTHR11632">
    <property type="entry name" value="SUCCINATE DEHYDROGENASE 2 FLAVOPROTEIN SUBUNIT"/>
    <property type="match status" value="1"/>
</dbReference>
<dbReference type="Pfam" id="PF02910">
    <property type="entry name" value="Succ_DH_flav_C"/>
    <property type="match status" value="1"/>
</dbReference>
<gene>
    <name evidence="15" type="ordered locus">Desca_1388</name>
</gene>
<evidence type="ECO:0000256" key="3">
    <source>
        <dbReference type="ARBA" id="ARBA00008040"/>
    </source>
</evidence>
<evidence type="ECO:0000313" key="16">
    <source>
        <dbReference type="Proteomes" id="UP000009226"/>
    </source>
</evidence>
<dbReference type="FunFam" id="3.90.700.10:FF:000005">
    <property type="entry name" value="Succinate dehydrogenase flavoprotein subunit"/>
    <property type="match status" value="1"/>
</dbReference>
<dbReference type="SUPFAM" id="SSF46977">
    <property type="entry name" value="Succinate dehydrogenase/fumarate reductase flavoprotein C-terminal domain"/>
    <property type="match status" value="1"/>
</dbReference>
<evidence type="ECO:0000256" key="5">
    <source>
        <dbReference type="ARBA" id="ARBA00022448"/>
    </source>
</evidence>
<feature type="domain" description="FAD-dependent oxidoreductase 2 FAD-binding" evidence="13">
    <location>
        <begin position="10"/>
        <end position="411"/>
    </location>
</feature>
<evidence type="ECO:0000256" key="2">
    <source>
        <dbReference type="ARBA" id="ARBA00004170"/>
    </source>
</evidence>
<keyword evidence="7" id="KW-0274">FAD</keyword>
<evidence type="ECO:0000256" key="10">
    <source>
        <dbReference type="ARBA" id="ARBA00023136"/>
    </source>
</evidence>
<dbReference type="STRING" id="868595.Desca_1388"/>
<sequence>MSNYQIITTDVLIVGAGLAGERTAIETASHGLECIILSLVPPRRSHSTAAQGGMQASLGNCAMGEGDNPDIHFADTVKGSDWGCDQDVARMFVETVPIAVRQMAHWGVPWNRVVAGKKKLPDGRIIEDPKDKEGLITARDFGGTAKWRTCYTSDGAGHTLQYAMDSVVIKMGITVHDRTEAIAVIHDGEKCLGMVVRCLRTGELRIYLAKATVIATGGYGRLYGASTNAIINEGSGMFLALETGLVPLGNMEAVQFHPTGMVPVWILITEGARGDGGYLLDKNHHRFMPDYEPVKKELASRDVVSRRMIQHIRKGYGVDSPHGSHLWLDIRHLGAKHINTNLREISNICRNFNGIDPVHDLIPVRPTQHYSMGGVRTNKDGAAYGLKGLFAVGEAACWDLHGFNRLGGNSLAETIVSGMIVGKKVAEYALGATLNYNYFLVQGFAVQQQERINKLINKDYGKENVYHIRREMEQTLMNYVGIFRNGPDLEKAVAKLQELYHRSLRIGLVSSGKWANPELASALRLPGMLKLATCIAYGALKRTESRGSHAREDYPKRDDVNWLKRTLAYWQPGNDLPRLEYEPVKITELPPGDRGYGESSGQNKN</sequence>
<dbReference type="Gene3D" id="3.10.20.820">
    <property type="match status" value="1"/>
</dbReference>
<dbReference type="AlphaFoldDB" id="F6B5C4"/>
<dbReference type="eggNOG" id="COG1053">
    <property type="taxonomic scope" value="Bacteria"/>
</dbReference>
<evidence type="ECO:0000259" key="13">
    <source>
        <dbReference type="Pfam" id="PF00890"/>
    </source>
</evidence>
<evidence type="ECO:0000256" key="6">
    <source>
        <dbReference type="ARBA" id="ARBA00022630"/>
    </source>
</evidence>
<evidence type="ECO:0000259" key="14">
    <source>
        <dbReference type="Pfam" id="PF02910"/>
    </source>
</evidence>
<dbReference type="InterPro" id="IPR027477">
    <property type="entry name" value="Succ_DH/fumarate_Rdtase_cat_sf"/>
</dbReference>
<dbReference type="InterPro" id="IPR037099">
    <property type="entry name" value="Fum_R/Succ_DH_flav-like_C_sf"/>
</dbReference>
<comment type="similarity">
    <text evidence="3">Belongs to the FAD-dependent oxidoreductase 2 family. FRD/SDH subfamily.</text>
</comment>
<dbReference type="PROSITE" id="PS00504">
    <property type="entry name" value="FRD_SDH_FAD_BINDING"/>
    <property type="match status" value="1"/>
</dbReference>
<dbReference type="GO" id="GO:0009055">
    <property type="term" value="F:electron transfer activity"/>
    <property type="evidence" value="ECO:0007669"/>
    <property type="project" value="TreeGrafter"/>
</dbReference>
<keyword evidence="10" id="KW-0472">Membrane</keyword>
<dbReference type="GO" id="GO:0022900">
    <property type="term" value="P:electron transport chain"/>
    <property type="evidence" value="ECO:0007669"/>
    <property type="project" value="InterPro"/>
</dbReference>
<dbReference type="HOGENOM" id="CLU_014312_6_2_9"/>
<comment type="cofactor">
    <cofactor evidence="1">
        <name>FAD</name>
        <dbReference type="ChEBI" id="CHEBI:57692"/>
    </cofactor>
</comment>
<dbReference type="SUPFAM" id="SSF51905">
    <property type="entry name" value="FAD/NAD(P)-binding domain"/>
    <property type="match status" value="1"/>
</dbReference>
<dbReference type="InterPro" id="IPR015939">
    <property type="entry name" value="Fum_Rdtase/Succ_DH_flav-like_C"/>
</dbReference>
<evidence type="ECO:0000256" key="1">
    <source>
        <dbReference type="ARBA" id="ARBA00001974"/>
    </source>
</evidence>
<feature type="domain" description="Fumarate reductase/succinate dehydrogenase flavoprotein-like C-terminal" evidence="14">
    <location>
        <begin position="469"/>
        <end position="596"/>
    </location>
</feature>
<organism evidence="15 16">
    <name type="scientific">Desulfotomaculum nigrificans (strain DSM 14880 / VKM B-2319 / CO-1-SRB)</name>
    <name type="common">Desulfotomaculum carboxydivorans</name>
    <dbReference type="NCBI Taxonomy" id="868595"/>
    <lineage>
        <taxon>Bacteria</taxon>
        <taxon>Bacillati</taxon>
        <taxon>Bacillota</taxon>
        <taxon>Clostridia</taxon>
        <taxon>Eubacteriales</taxon>
        <taxon>Desulfotomaculaceae</taxon>
        <taxon>Desulfotomaculum</taxon>
    </lineage>
</organism>
<comment type="subcellular location">
    <subcellularLocation>
        <location evidence="2">Membrane</location>
        <topology evidence="2">Peripheral membrane protein</topology>
    </subcellularLocation>
</comment>
<dbReference type="PANTHER" id="PTHR11632:SF71">
    <property type="entry name" value="FUMARATE REDUCTASE FLAVOPROTEIN SUBUNIT"/>
    <property type="match status" value="1"/>
</dbReference>
<evidence type="ECO:0000256" key="12">
    <source>
        <dbReference type="PIRSR" id="PIRSR630664-50"/>
    </source>
</evidence>
<dbReference type="SUPFAM" id="SSF56425">
    <property type="entry name" value="Succinate dehydrogenase/fumarate reductase flavoprotein, catalytic domain"/>
    <property type="match status" value="1"/>
</dbReference>
<dbReference type="InterPro" id="IPR036188">
    <property type="entry name" value="FAD/NAD-bd_sf"/>
</dbReference>
<keyword evidence="6" id="KW-0285">Flavoprotein</keyword>
<dbReference type="KEGG" id="dca:Desca_1388"/>